<sequence length="386" mass="41083">MAFGDASFLSRVRGFLIPIGLALLPCAIAPAFGAAALPEEVTVVAKGSGLFNIELETTVYRPEGPGPFPIVVINHGKAPGNPRFQGRYRPAIAARFFLARGYAVVVPMRQGFSKSSGSYIVGGCNVEGNGREQANDVVAALDWATAQPWADKSRILVVGQSHGGWTTLAFGTRGYPGVKGLVDFAGGLRQENCTSWQQGLISGAGNYGAQTTVPSLWFYGDNDSYWPTPTWKSMFEQYVAGGAKARMVAFGSFASDSHTMFGSPAGAPIWQPQVQAFLQEIGLPYEPQPAFAQYAADPAPVASGFAAIDETDRLPDASPAALEGYRVFLSHQNPRAFAFSAKGGWGSGWGRGDTRARALENCTKKAPEGACQLYAVDDEVVWAVKP</sequence>
<dbReference type="PANTHER" id="PTHR22946:SF9">
    <property type="entry name" value="POLYKETIDE TRANSFERASE AF380"/>
    <property type="match status" value="1"/>
</dbReference>
<name>A0A857J8L8_9BURK</name>
<keyword evidence="4" id="KW-1185">Reference proteome</keyword>
<evidence type="ECO:0000313" key="3">
    <source>
        <dbReference type="EMBL" id="QHJ00391.1"/>
    </source>
</evidence>
<dbReference type="InterPro" id="IPR000383">
    <property type="entry name" value="Xaa-Pro-like_dom"/>
</dbReference>
<evidence type="ECO:0000256" key="1">
    <source>
        <dbReference type="ARBA" id="ARBA00022801"/>
    </source>
</evidence>
<dbReference type="Proteomes" id="UP000464787">
    <property type="component" value="Chromosome"/>
</dbReference>
<proteinExistence type="predicted"/>
<dbReference type="InterPro" id="IPR050261">
    <property type="entry name" value="FrsA_esterase"/>
</dbReference>
<gene>
    <name evidence="3" type="ORF">GT347_21860</name>
</gene>
<evidence type="ECO:0000313" key="4">
    <source>
        <dbReference type="Proteomes" id="UP000464787"/>
    </source>
</evidence>
<dbReference type="GO" id="GO:0052689">
    <property type="term" value="F:carboxylic ester hydrolase activity"/>
    <property type="evidence" value="ECO:0007669"/>
    <property type="project" value="UniProtKB-ARBA"/>
</dbReference>
<dbReference type="AlphaFoldDB" id="A0A857J8L8"/>
<dbReference type="KEGG" id="xyk:GT347_21860"/>
<dbReference type="InterPro" id="IPR029058">
    <property type="entry name" value="AB_hydrolase_fold"/>
</dbReference>
<dbReference type="PANTHER" id="PTHR22946">
    <property type="entry name" value="DIENELACTONE HYDROLASE DOMAIN-CONTAINING PROTEIN-RELATED"/>
    <property type="match status" value="1"/>
</dbReference>
<dbReference type="EMBL" id="CP047650">
    <property type="protein sequence ID" value="QHJ00391.1"/>
    <property type="molecule type" value="Genomic_DNA"/>
</dbReference>
<keyword evidence="1" id="KW-0378">Hydrolase</keyword>
<dbReference type="Pfam" id="PF02129">
    <property type="entry name" value="Peptidase_S15"/>
    <property type="match status" value="1"/>
</dbReference>
<evidence type="ECO:0000259" key="2">
    <source>
        <dbReference type="Pfam" id="PF02129"/>
    </source>
</evidence>
<organism evidence="3 4">
    <name type="scientific">Xylophilus rhododendri</name>
    <dbReference type="NCBI Taxonomy" id="2697032"/>
    <lineage>
        <taxon>Bacteria</taxon>
        <taxon>Pseudomonadati</taxon>
        <taxon>Pseudomonadota</taxon>
        <taxon>Betaproteobacteria</taxon>
        <taxon>Burkholderiales</taxon>
        <taxon>Xylophilus</taxon>
    </lineage>
</organism>
<dbReference type="Gene3D" id="3.40.50.1820">
    <property type="entry name" value="alpha/beta hydrolase"/>
    <property type="match status" value="1"/>
</dbReference>
<protein>
    <submittedName>
        <fullName evidence="3">Prolyl oligopeptidase family serine peptidase</fullName>
    </submittedName>
</protein>
<dbReference type="SUPFAM" id="SSF53474">
    <property type="entry name" value="alpha/beta-Hydrolases"/>
    <property type="match status" value="1"/>
</dbReference>
<reference evidence="3 4" key="1">
    <citation type="submission" date="2020-01" db="EMBL/GenBank/DDBJ databases">
        <title>Genome sequencing of strain KACC 21265.</title>
        <authorList>
            <person name="Heo J."/>
            <person name="Kim S.-J."/>
            <person name="Kim J.-S."/>
            <person name="Hong S.-B."/>
            <person name="Kwon S.-W."/>
        </authorList>
    </citation>
    <scope>NUCLEOTIDE SEQUENCE [LARGE SCALE GENOMIC DNA]</scope>
    <source>
        <strain evidence="3 4">KACC 21265</strain>
    </source>
</reference>
<accession>A0A857J8L8</accession>
<feature type="domain" description="Xaa-Pro dipeptidyl-peptidase-like" evidence="2">
    <location>
        <begin position="53"/>
        <end position="209"/>
    </location>
</feature>